<sequence>MMQSLGNNHTCPCCRAVLIEEPVEEADDESEYEDSDSDTDSEDGESEEAAGEIETIAERLLQKGYTMVDMIALLTMRTSKRDDKKYTTEYYSNLEEEFENICDEVDVNAQECVLFAQEDKRI</sequence>
<evidence type="ECO:0000256" key="1">
    <source>
        <dbReference type="SAM" id="MobiDB-lite"/>
    </source>
</evidence>
<proteinExistence type="predicted"/>
<organism evidence="2">
    <name type="scientific">viral metagenome</name>
    <dbReference type="NCBI Taxonomy" id="1070528"/>
    <lineage>
        <taxon>unclassified sequences</taxon>
        <taxon>metagenomes</taxon>
        <taxon>organismal metagenomes</taxon>
    </lineage>
</organism>
<dbReference type="EMBL" id="MN740901">
    <property type="protein sequence ID" value="QHU17314.1"/>
    <property type="molecule type" value="Genomic_DNA"/>
</dbReference>
<dbReference type="AlphaFoldDB" id="A0A6C0KLU7"/>
<protein>
    <submittedName>
        <fullName evidence="2">Uncharacterized protein</fullName>
    </submittedName>
</protein>
<name>A0A6C0KLU7_9ZZZZ</name>
<accession>A0A6C0KLU7</accession>
<evidence type="ECO:0000313" key="2">
    <source>
        <dbReference type="EMBL" id="QHU17314.1"/>
    </source>
</evidence>
<reference evidence="2" key="1">
    <citation type="journal article" date="2020" name="Nature">
        <title>Giant virus diversity and host interactions through global metagenomics.</title>
        <authorList>
            <person name="Schulz F."/>
            <person name="Roux S."/>
            <person name="Paez-Espino D."/>
            <person name="Jungbluth S."/>
            <person name="Walsh D.A."/>
            <person name="Denef V.J."/>
            <person name="McMahon K.D."/>
            <person name="Konstantinidis K.T."/>
            <person name="Eloe-Fadrosh E.A."/>
            <person name="Kyrpides N.C."/>
            <person name="Woyke T."/>
        </authorList>
    </citation>
    <scope>NUCLEOTIDE SEQUENCE</scope>
    <source>
        <strain evidence="2">GVMAG-S-3300012000-57</strain>
    </source>
</reference>
<feature type="compositionally biased region" description="Acidic residues" evidence="1">
    <location>
        <begin position="22"/>
        <end position="51"/>
    </location>
</feature>
<feature type="region of interest" description="Disordered" evidence="1">
    <location>
        <begin position="22"/>
        <end position="53"/>
    </location>
</feature>